<dbReference type="InterPro" id="IPR011889">
    <property type="entry name" value="Liste_lipo_26"/>
</dbReference>
<dbReference type="Pfam" id="PF03382">
    <property type="entry name" value="DUF285"/>
    <property type="match status" value="3"/>
</dbReference>
<feature type="signal peptide" evidence="1">
    <location>
        <begin position="1"/>
        <end position="22"/>
    </location>
</feature>
<reference evidence="3 4" key="1">
    <citation type="submission" date="2019-09" db="EMBL/GenBank/DDBJ databases">
        <title>Nitrincola iocasae sp. nov., a bacterium isolated from the sediment collected at a cold seep field in South China Sea.</title>
        <authorList>
            <person name="Zhang H."/>
            <person name="Wang H."/>
            <person name="Li C."/>
        </authorList>
    </citation>
    <scope>NUCLEOTIDE SEQUENCE [LARGE SCALE GENOMIC DNA]</scope>
    <source>
        <strain evidence="3 4">KXZD1103</strain>
    </source>
</reference>
<evidence type="ECO:0000313" key="4">
    <source>
        <dbReference type="Proteomes" id="UP000325606"/>
    </source>
</evidence>
<feature type="domain" description="Lcl C-terminal" evidence="2">
    <location>
        <begin position="881"/>
        <end position="1019"/>
    </location>
</feature>
<dbReference type="PANTHER" id="PTHR35812:SF1">
    <property type="entry name" value="LIPOPROTEIN"/>
    <property type="match status" value="1"/>
</dbReference>
<dbReference type="PANTHER" id="PTHR35812">
    <property type="entry name" value="LIPOPROTEIN"/>
    <property type="match status" value="1"/>
</dbReference>
<evidence type="ECO:0000313" key="3">
    <source>
        <dbReference type="EMBL" id="QEW05735.1"/>
    </source>
</evidence>
<gene>
    <name evidence="3" type="ORF">F5I99_04105</name>
</gene>
<dbReference type="Pfam" id="PF07603">
    <property type="entry name" value="Lcl_C"/>
    <property type="match status" value="1"/>
</dbReference>
<name>A0A5J6LB28_9GAMM</name>
<dbReference type="Proteomes" id="UP000325606">
    <property type="component" value="Chromosome"/>
</dbReference>
<evidence type="ECO:0000256" key="1">
    <source>
        <dbReference type="SAM" id="SignalP"/>
    </source>
</evidence>
<organism evidence="3 4">
    <name type="scientific">Nitrincola iocasae</name>
    <dbReference type="NCBI Taxonomy" id="2614693"/>
    <lineage>
        <taxon>Bacteria</taxon>
        <taxon>Pseudomonadati</taxon>
        <taxon>Pseudomonadota</taxon>
        <taxon>Gammaproteobacteria</taxon>
        <taxon>Oceanospirillales</taxon>
        <taxon>Oceanospirillaceae</taxon>
        <taxon>Nitrincola</taxon>
    </lineage>
</organism>
<accession>A0A5J6LB28</accession>
<dbReference type="EMBL" id="CP044222">
    <property type="protein sequence ID" value="QEW05735.1"/>
    <property type="molecule type" value="Genomic_DNA"/>
</dbReference>
<dbReference type="AlphaFoldDB" id="A0A5J6LB28"/>
<keyword evidence="4" id="KW-1185">Reference proteome</keyword>
<proteinExistence type="predicted"/>
<sequence length="1024" mass="116048">MQKLKRTLIILLASLLTPVLHAASHSDFEQNFIHFLGRQGCVVDSSTQEKAIAAGFSVDETEQFIQAVLNDDRAFSWENWVLLPADICQIQPPNIINHIDQAGPVIEQYFAEFDESFFLEYPELRQTWEKTGCLIRSDLIDVLQKKHGMDSKTAITEFYSFVASGIIDGWLSFYADDLLITPAGYNIVSSQCTTDEEFDQLANNHQVLLESFDSLVRTYGERTQCDRNNLHLPGDYKDLIKDITKGKISNEWLSIEVLSVMKGAGWIEYNQDETLRYHPPACNLNYEYEQLLTETESGLADEENSPKYLTVTEEQLREAAKNSSFSIEENGILYTFGDSLYNIDTSQVTDMSFLFSELTGFNEDIGYWDVSNVTTMEGMFEGAESFNQDIAQWDVSNVTNMEGLFWYASEFNQDVSGWDVSNVTDIVGLFGGTLHFNHDIGDWNVSNVTDMGAMFDSAEAFNQDISGWNVSNVTNMNSMFSSASSFNQDIGNWDVSNVTSMTSMFANARSFNQDIGNWDVSNVTNMQGMFFWATEFDQDIGAWNVSNVTDMGSLFWRALSFNQDVGGWDVSNVTNMASMFNNAISFNQDIGSWDVSSVNVMAFMFSDARSFNQDLDAWNVSNVTDVRRMFSGAASFNGAIGSWDVSNVTDMNWMFFGATSFNKDIGAWDVSKVTSMWGMFAEARSFNQDIGRWDVSNVEDMDGMFAFAASFNQDIGRWDVSNVEIMRGMFAGAESFNQDVGAWNISKLFNIYGMFFRAESFNQYIGDWDVSNLTNLSALFAQASSFNQDISNWDVSEVKEMKEMFYKASSFNQNISHWSVSKVTNMDRMFYEAVSLDQDLSNWVLPNISVMPRNFIREDYTDEWLPSWNIFEERYVINDDGTVMDRVTELIWQRCSIGQVWTGDTCEGSAIGFTLTEARELNEQGWRLPNVSELRTLVYCSNTDQYGMSENFTSCSSSIFDYTSPAINTDVFPNIPTSSEYWTSSPDSYGYGGAWYVSFIGGMVWQEGPSTQRKFVRLVSMAEE</sequence>
<dbReference type="InterPro" id="IPR011460">
    <property type="entry name" value="Lcl_C"/>
</dbReference>
<keyword evidence="1" id="KW-0732">Signal</keyword>
<feature type="chain" id="PRO_5023918758" evidence="1">
    <location>
        <begin position="23"/>
        <end position="1024"/>
    </location>
</feature>
<dbReference type="NCBIfam" id="TIGR02167">
    <property type="entry name" value="Liste_lipo_26"/>
    <property type="match status" value="9"/>
</dbReference>
<dbReference type="KEGG" id="nik:F5I99_04105"/>
<dbReference type="RefSeq" id="WP_151053779.1">
    <property type="nucleotide sequence ID" value="NZ_CP044222.1"/>
</dbReference>
<evidence type="ECO:0000259" key="2">
    <source>
        <dbReference type="Pfam" id="PF07603"/>
    </source>
</evidence>
<protein>
    <submittedName>
        <fullName evidence="3">BspA family leucine-rich repeat surface protein</fullName>
    </submittedName>
</protein>
<dbReference type="InterPro" id="IPR005046">
    <property type="entry name" value="DUF285"/>
</dbReference>